<comment type="caution">
    <text evidence="2">The sequence shown here is derived from an EMBL/GenBank/DDBJ whole genome shotgun (WGS) entry which is preliminary data.</text>
</comment>
<name>A0A835MZG9_9ROSI</name>
<dbReference type="AlphaFoldDB" id="A0A835MZG9"/>
<evidence type="ECO:0000259" key="1">
    <source>
        <dbReference type="Pfam" id="PF07727"/>
    </source>
</evidence>
<accession>A0A835MZG9</accession>
<feature type="domain" description="Reverse transcriptase Ty1/copia-type" evidence="1">
    <location>
        <begin position="32"/>
        <end position="111"/>
    </location>
</feature>
<sequence>MITGAKFGIFKTRHPANLGVLGSSRLISAWQSNLIYLLLYIDDIIITRNNFSLLDSFARKLHSEFATNDLGSLSYFLGLASSLILDGLFLSQLKYAWDILTCAQLLDNKLVTLR</sequence>
<proteinExistence type="predicted"/>
<gene>
    <name evidence="2" type="ORF">SADUNF_Sadunf05G0140400</name>
</gene>
<dbReference type="Proteomes" id="UP000657918">
    <property type="component" value="Unassembled WGS sequence"/>
</dbReference>
<dbReference type="InterPro" id="IPR013103">
    <property type="entry name" value="RVT_2"/>
</dbReference>
<dbReference type="EMBL" id="JADGMS010000005">
    <property type="protein sequence ID" value="KAF9682744.1"/>
    <property type="molecule type" value="Genomic_DNA"/>
</dbReference>
<keyword evidence="3" id="KW-1185">Reference proteome</keyword>
<organism evidence="2 3">
    <name type="scientific">Salix dunnii</name>
    <dbReference type="NCBI Taxonomy" id="1413687"/>
    <lineage>
        <taxon>Eukaryota</taxon>
        <taxon>Viridiplantae</taxon>
        <taxon>Streptophyta</taxon>
        <taxon>Embryophyta</taxon>
        <taxon>Tracheophyta</taxon>
        <taxon>Spermatophyta</taxon>
        <taxon>Magnoliopsida</taxon>
        <taxon>eudicotyledons</taxon>
        <taxon>Gunneridae</taxon>
        <taxon>Pentapetalae</taxon>
        <taxon>rosids</taxon>
        <taxon>fabids</taxon>
        <taxon>Malpighiales</taxon>
        <taxon>Salicaceae</taxon>
        <taxon>Saliceae</taxon>
        <taxon>Salix</taxon>
    </lineage>
</organism>
<reference evidence="2 3" key="1">
    <citation type="submission" date="2020-10" db="EMBL/GenBank/DDBJ databases">
        <title>Plant Genome Project.</title>
        <authorList>
            <person name="Zhang R.-G."/>
        </authorList>
    </citation>
    <scope>NUCLEOTIDE SEQUENCE [LARGE SCALE GENOMIC DNA]</scope>
    <source>
        <strain evidence="2">FAFU-HL-1</strain>
        <tissue evidence="2">Leaf</tissue>
    </source>
</reference>
<evidence type="ECO:0000313" key="2">
    <source>
        <dbReference type="EMBL" id="KAF9682744.1"/>
    </source>
</evidence>
<protein>
    <recommendedName>
        <fullName evidence="1">Reverse transcriptase Ty1/copia-type domain-containing protein</fullName>
    </recommendedName>
</protein>
<dbReference type="Pfam" id="PF07727">
    <property type="entry name" value="RVT_2"/>
    <property type="match status" value="1"/>
</dbReference>
<dbReference type="OrthoDB" id="1740642at2759"/>
<evidence type="ECO:0000313" key="3">
    <source>
        <dbReference type="Proteomes" id="UP000657918"/>
    </source>
</evidence>